<evidence type="ECO:0000256" key="5">
    <source>
        <dbReference type="NCBIfam" id="TIGR00294"/>
    </source>
</evidence>
<dbReference type="GO" id="GO:2001118">
    <property type="term" value="P:tetrahydromethanopterin biosynthetic process"/>
    <property type="evidence" value="ECO:0007669"/>
    <property type="project" value="UniProtKB-UniRule"/>
</dbReference>
<sequence length="309" mass="34001">MSHQLPDVQAGRPDVTVGLSQVGVTGVDKLVKIARDGKRPLILMAEFEVFVDLPSGRKGIDMSRNMQVIDEILEDAVAEPTYRVEDMCGDTAERLLAKHDYTSEAEVRMTAELVLRENTPASDLQTQSTANIIASAVATEDGTREEIGAEVVGMTVCPCSQGMSASRARDVMRDLDVDDDTIEEFLEQVPQPGHSQRGHATLTVETDGSPDVDLIDLVDIARDSMSARIYNLAKRPDEDHMTYHAHANAKFVEDCVRSMAEQVVDEFDYLADSAVVHMKQSNDESIHQHNAHAERVASLGELRDELADL</sequence>
<evidence type="ECO:0000256" key="3">
    <source>
        <dbReference type="ARBA" id="ARBA00023004"/>
    </source>
</evidence>
<dbReference type="EC" id="3.5.4.39" evidence="4 5"/>
<dbReference type="EMBL" id="FOYT01000002">
    <property type="protein sequence ID" value="SFR60385.1"/>
    <property type="molecule type" value="Genomic_DNA"/>
</dbReference>
<dbReference type="Gene3D" id="3.10.270.10">
    <property type="entry name" value="Urate Oxidase"/>
    <property type="match status" value="1"/>
</dbReference>
<dbReference type="Pfam" id="PF02649">
    <property type="entry name" value="GCHY-1"/>
    <property type="match status" value="1"/>
</dbReference>
<dbReference type="GO" id="GO:0005506">
    <property type="term" value="F:iron ion binding"/>
    <property type="evidence" value="ECO:0007669"/>
    <property type="project" value="UniProtKB-UniRule"/>
</dbReference>
<evidence type="ECO:0000256" key="1">
    <source>
        <dbReference type="ARBA" id="ARBA00022723"/>
    </source>
</evidence>
<comment type="similarity">
    <text evidence="4">Belongs to the GTP cyclohydrolase IV family.</text>
</comment>
<comment type="subunit">
    <text evidence="4">Homodimer.</text>
</comment>
<evidence type="ECO:0000313" key="7">
    <source>
        <dbReference type="Proteomes" id="UP000198531"/>
    </source>
</evidence>
<keyword evidence="1 4" id="KW-0479">Metal-binding</keyword>
<dbReference type="Proteomes" id="UP000198531">
    <property type="component" value="Unassembled WGS sequence"/>
</dbReference>
<feature type="site" description="May be catalytically important" evidence="4">
    <location>
        <position position="157"/>
    </location>
</feature>
<dbReference type="NCBIfam" id="TIGR00294">
    <property type="entry name" value="GTP cyclohydrolase MptA"/>
    <property type="match status" value="1"/>
</dbReference>
<comment type="cofactor">
    <cofactor evidence="4">
        <name>Fe(2+)</name>
        <dbReference type="ChEBI" id="CHEBI:29033"/>
    </cofactor>
    <text evidence="4">Binds 1 Fe(2+) ion per subunit.</text>
</comment>
<protein>
    <recommendedName>
        <fullName evidence="4 5">GTP cyclohydrolase MptA</fullName>
        <ecNumber evidence="4 5">3.5.4.39</ecNumber>
    </recommendedName>
    <alternativeName>
        <fullName evidence="4">GTP cyclohydrolase IV</fullName>
    </alternativeName>
</protein>
<comment type="catalytic activity">
    <reaction evidence="4">
        <text>GTP + H2O = 7,8-dihydroneopterin 2',3'-cyclic phosphate + formate + diphosphate + H(+)</text>
        <dbReference type="Rhea" id="RHEA:25860"/>
        <dbReference type="ChEBI" id="CHEBI:15377"/>
        <dbReference type="ChEBI" id="CHEBI:15378"/>
        <dbReference type="ChEBI" id="CHEBI:15740"/>
        <dbReference type="ChEBI" id="CHEBI:33019"/>
        <dbReference type="ChEBI" id="CHEBI:37565"/>
        <dbReference type="ChEBI" id="CHEBI:58854"/>
        <dbReference type="EC" id="3.5.4.39"/>
    </reaction>
</comment>
<dbReference type="InterPro" id="IPR022840">
    <property type="entry name" value="GTP_cyclohydrolase_MptA"/>
</dbReference>
<dbReference type="OrthoDB" id="53087at2157"/>
<comment type="function">
    <text evidence="4">Converts GTP to 7,8-dihydro-D-neopterin 2',3'-cyclic phosphate, the first intermediate in the biosynthesis of coenzyme methanopterin.</text>
</comment>
<proteinExistence type="inferred from homology"/>
<dbReference type="InterPro" id="IPR003801">
    <property type="entry name" value="GTP_cyclohydrolase_FolE2/MptA"/>
</dbReference>
<gene>
    <name evidence="4" type="primary">mptA</name>
    <name evidence="6" type="ORF">SAMN04487947_2732</name>
</gene>
<dbReference type="AlphaFoldDB" id="A0A1I6I106"/>
<accession>A0A1I6I106</accession>
<dbReference type="UniPathway" id="UPA00065"/>
<dbReference type="STRING" id="553469.SAMN04487947_2732"/>
<organism evidence="6 7">
    <name type="scientific">Halogeometricum rufum</name>
    <dbReference type="NCBI Taxonomy" id="553469"/>
    <lineage>
        <taxon>Archaea</taxon>
        <taxon>Methanobacteriati</taxon>
        <taxon>Methanobacteriota</taxon>
        <taxon>Stenosarchaea group</taxon>
        <taxon>Halobacteria</taxon>
        <taxon>Halobacteriales</taxon>
        <taxon>Haloferacaceae</taxon>
        <taxon>Halogeometricum</taxon>
    </lineage>
</organism>
<keyword evidence="7" id="KW-1185">Reference proteome</keyword>
<comment type="pathway">
    <text evidence="4">Cofactor biosynthesis; 5,6,7,8-tetrahydromethanopterin biosynthesis.</text>
</comment>
<keyword evidence="3 4" id="KW-0408">Iron</keyword>
<evidence type="ECO:0000313" key="6">
    <source>
        <dbReference type="EMBL" id="SFR60385.1"/>
    </source>
</evidence>
<dbReference type="GO" id="GO:0003934">
    <property type="term" value="F:GTP cyclohydrolase I activity"/>
    <property type="evidence" value="ECO:0007669"/>
    <property type="project" value="InterPro"/>
</dbReference>
<dbReference type="RefSeq" id="WP_089808494.1">
    <property type="nucleotide sequence ID" value="NZ_FOYT01000002.1"/>
</dbReference>
<keyword evidence="2 4" id="KW-0378">Hydrolase</keyword>
<evidence type="ECO:0000256" key="4">
    <source>
        <dbReference type="HAMAP-Rule" id="MF_01527"/>
    </source>
</evidence>
<name>A0A1I6I106_9EURY</name>
<dbReference type="HAMAP" id="MF_01527_A">
    <property type="entry name" value="GTP_cyclohydrol_A"/>
    <property type="match status" value="1"/>
</dbReference>
<reference evidence="7" key="1">
    <citation type="submission" date="2016-10" db="EMBL/GenBank/DDBJ databases">
        <authorList>
            <person name="Varghese N."/>
            <person name="Submissions S."/>
        </authorList>
    </citation>
    <scope>NUCLEOTIDE SEQUENCE [LARGE SCALE GENOMIC DNA]</scope>
    <source>
        <strain evidence="7">CGMCC 1.7736</strain>
    </source>
</reference>
<evidence type="ECO:0000256" key="2">
    <source>
        <dbReference type="ARBA" id="ARBA00022801"/>
    </source>
</evidence>
<dbReference type="GO" id="GO:0044682">
    <property type="term" value="F:GTP cyclohydrolase IV activity"/>
    <property type="evidence" value="ECO:0007669"/>
    <property type="project" value="UniProtKB-UniRule"/>
</dbReference>
<dbReference type="PANTHER" id="PTHR36445">
    <property type="entry name" value="GTP CYCLOHYDROLASE MPTA"/>
    <property type="match status" value="1"/>
</dbReference>
<dbReference type="PANTHER" id="PTHR36445:SF1">
    <property type="entry name" value="GTP CYCLOHYDROLASE MPTA"/>
    <property type="match status" value="1"/>
</dbReference>